<proteinExistence type="predicted"/>
<name>A0A8S5TMV3_9VIRU</name>
<evidence type="ECO:0000313" key="2">
    <source>
        <dbReference type="EMBL" id="DAF64464.1"/>
    </source>
</evidence>
<reference evidence="2" key="1">
    <citation type="journal article" date="2021" name="Proc. Natl. Acad. Sci. U.S.A.">
        <title>A Catalog of Tens of Thousands of Viruses from Human Metagenomes Reveals Hidden Associations with Chronic Diseases.</title>
        <authorList>
            <person name="Tisza M.J."/>
            <person name="Buck C.B."/>
        </authorList>
    </citation>
    <scope>NUCLEOTIDE SEQUENCE</scope>
    <source>
        <strain evidence="2">CtKpL5</strain>
    </source>
</reference>
<dbReference type="EMBL" id="BK032861">
    <property type="protein sequence ID" value="DAF64464.1"/>
    <property type="molecule type" value="Genomic_DNA"/>
</dbReference>
<sequence length="124" mass="14258">MFITAYNYTDLPEKVVQEEVSEEVLVEPSDAYTIRELIYRLAMGMPVSFGVRNGEYPDKDQDFDDDLPTERGDFDLADYAQMSEELRSKYQVKIEEKKEPGKPKEEPKEEPKEGPKAEPVSTSD</sequence>
<feature type="compositionally biased region" description="Basic and acidic residues" evidence="1">
    <location>
        <begin position="90"/>
        <end position="116"/>
    </location>
</feature>
<evidence type="ECO:0000256" key="1">
    <source>
        <dbReference type="SAM" id="MobiDB-lite"/>
    </source>
</evidence>
<protein>
    <submittedName>
        <fullName evidence="2">Uncharacterized protein</fullName>
    </submittedName>
</protein>
<accession>A0A8S5TMV3</accession>
<feature type="region of interest" description="Disordered" evidence="1">
    <location>
        <begin position="53"/>
        <end position="72"/>
    </location>
</feature>
<organism evidence="2">
    <name type="scientific">Phage sp. ctKpL5</name>
    <dbReference type="NCBI Taxonomy" id="2828004"/>
    <lineage>
        <taxon>Viruses</taxon>
    </lineage>
</organism>
<feature type="region of interest" description="Disordered" evidence="1">
    <location>
        <begin position="90"/>
        <end position="124"/>
    </location>
</feature>